<evidence type="ECO:0000313" key="1">
    <source>
        <dbReference type="EMBL" id="JAE31036.1"/>
    </source>
</evidence>
<sequence>MSLRSFSSILAPGCFFCYVI</sequence>
<name>A0A0A9H869_ARUDO</name>
<reference evidence="1" key="1">
    <citation type="submission" date="2014-09" db="EMBL/GenBank/DDBJ databases">
        <authorList>
            <person name="Magalhaes I.L.F."/>
            <person name="Oliveira U."/>
            <person name="Santos F.R."/>
            <person name="Vidigal T.H.D.A."/>
            <person name="Brescovit A.D."/>
            <person name="Santos A.J."/>
        </authorList>
    </citation>
    <scope>NUCLEOTIDE SEQUENCE</scope>
    <source>
        <tissue evidence="1">Shoot tissue taken approximately 20 cm above the soil surface</tissue>
    </source>
</reference>
<organism evidence="1">
    <name type="scientific">Arundo donax</name>
    <name type="common">Giant reed</name>
    <name type="synonym">Donax arundinaceus</name>
    <dbReference type="NCBI Taxonomy" id="35708"/>
    <lineage>
        <taxon>Eukaryota</taxon>
        <taxon>Viridiplantae</taxon>
        <taxon>Streptophyta</taxon>
        <taxon>Embryophyta</taxon>
        <taxon>Tracheophyta</taxon>
        <taxon>Spermatophyta</taxon>
        <taxon>Magnoliopsida</taxon>
        <taxon>Liliopsida</taxon>
        <taxon>Poales</taxon>
        <taxon>Poaceae</taxon>
        <taxon>PACMAD clade</taxon>
        <taxon>Arundinoideae</taxon>
        <taxon>Arundineae</taxon>
        <taxon>Arundo</taxon>
    </lineage>
</organism>
<accession>A0A0A9H869</accession>
<dbReference type="AlphaFoldDB" id="A0A0A9H869"/>
<proteinExistence type="predicted"/>
<dbReference type="EMBL" id="GBRH01166860">
    <property type="protein sequence ID" value="JAE31036.1"/>
    <property type="molecule type" value="Transcribed_RNA"/>
</dbReference>
<protein>
    <submittedName>
        <fullName evidence="1">Uncharacterized protein</fullName>
    </submittedName>
</protein>
<reference evidence="1" key="2">
    <citation type="journal article" date="2015" name="Data Brief">
        <title>Shoot transcriptome of the giant reed, Arundo donax.</title>
        <authorList>
            <person name="Barrero R.A."/>
            <person name="Guerrero F.D."/>
            <person name="Moolhuijzen P."/>
            <person name="Goolsby J.A."/>
            <person name="Tidwell J."/>
            <person name="Bellgard S.E."/>
            <person name="Bellgard M.I."/>
        </authorList>
    </citation>
    <scope>NUCLEOTIDE SEQUENCE</scope>
    <source>
        <tissue evidence="1">Shoot tissue taken approximately 20 cm above the soil surface</tissue>
    </source>
</reference>